<evidence type="ECO:0000313" key="1">
    <source>
        <dbReference type="EMBL" id="GAH23495.1"/>
    </source>
</evidence>
<name>X1ET94_9ZZZZ</name>
<reference evidence="1" key="1">
    <citation type="journal article" date="2014" name="Front. Microbiol.">
        <title>High frequency of phylogenetically diverse reductive dehalogenase-homologous genes in deep subseafloor sedimentary metagenomes.</title>
        <authorList>
            <person name="Kawai M."/>
            <person name="Futagami T."/>
            <person name="Toyoda A."/>
            <person name="Takaki Y."/>
            <person name="Nishi S."/>
            <person name="Hori S."/>
            <person name="Arai W."/>
            <person name="Tsubouchi T."/>
            <person name="Morono Y."/>
            <person name="Uchiyama I."/>
            <person name="Ito T."/>
            <person name="Fujiyama A."/>
            <person name="Inagaki F."/>
            <person name="Takami H."/>
        </authorList>
    </citation>
    <scope>NUCLEOTIDE SEQUENCE</scope>
    <source>
        <strain evidence="1">Expedition CK06-06</strain>
    </source>
</reference>
<organism evidence="1">
    <name type="scientific">marine sediment metagenome</name>
    <dbReference type="NCBI Taxonomy" id="412755"/>
    <lineage>
        <taxon>unclassified sequences</taxon>
        <taxon>metagenomes</taxon>
        <taxon>ecological metagenomes</taxon>
    </lineage>
</organism>
<accession>X1ET94</accession>
<proteinExistence type="predicted"/>
<sequence length="108" mass="12643">KIVEKGVPVIYKDRDAILKDAKESFLFKKELMEIPYAFNRPIPDKKIVDIMVQIQDADRQAGFTIGGVMKYVIDYTMETRRKGRQQRKAQRIGVSAQRFEPKIKQRIN</sequence>
<comment type="caution">
    <text evidence="1">The sequence shown here is derived from an EMBL/GenBank/DDBJ whole genome shotgun (WGS) entry which is preliminary data.</text>
</comment>
<feature type="non-terminal residue" evidence="1">
    <location>
        <position position="1"/>
    </location>
</feature>
<dbReference type="EMBL" id="BART01039796">
    <property type="protein sequence ID" value="GAH23495.1"/>
    <property type="molecule type" value="Genomic_DNA"/>
</dbReference>
<dbReference type="AlphaFoldDB" id="X1ET94"/>
<protein>
    <submittedName>
        <fullName evidence="1">Uncharacterized protein</fullName>
    </submittedName>
</protein>
<gene>
    <name evidence="1" type="ORF">S01H4_65188</name>
</gene>